<evidence type="ECO:0000259" key="4">
    <source>
        <dbReference type="Pfam" id="PF00535"/>
    </source>
</evidence>
<dbReference type="OrthoDB" id="7296636at2"/>
<evidence type="ECO:0000313" key="5">
    <source>
        <dbReference type="EMBL" id="GEN61840.1"/>
    </source>
</evidence>
<evidence type="ECO:0000256" key="1">
    <source>
        <dbReference type="ARBA" id="ARBA00006739"/>
    </source>
</evidence>
<organism evidence="5 6">
    <name type="scientific">Acetobacter oeni</name>
    <dbReference type="NCBI Taxonomy" id="304077"/>
    <lineage>
        <taxon>Bacteria</taxon>
        <taxon>Pseudomonadati</taxon>
        <taxon>Pseudomonadota</taxon>
        <taxon>Alphaproteobacteria</taxon>
        <taxon>Acetobacterales</taxon>
        <taxon>Acetobacteraceae</taxon>
        <taxon>Acetobacter</taxon>
    </lineage>
</organism>
<dbReference type="RefSeq" id="WP_146884783.1">
    <property type="nucleotide sequence ID" value="NZ_BJYG01000001.1"/>
</dbReference>
<dbReference type="InterPro" id="IPR029044">
    <property type="entry name" value="Nucleotide-diphossugar_trans"/>
</dbReference>
<dbReference type="InterPro" id="IPR001173">
    <property type="entry name" value="Glyco_trans_2-like"/>
</dbReference>
<dbReference type="EMBL" id="BJYG01000001">
    <property type="protein sequence ID" value="GEN61840.1"/>
    <property type="molecule type" value="Genomic_DNA"/>
</dbReference>
<evidence type="ECO:0000256" key="2">
    <source>
        <dbReference type="ARBA" id="ARBA00022676"/>
    </source>
</evidence>
<dbReference type="PANTHER" id="PTHR43685:SF5">
    <property type="entry name" value="GLYCOSYLTRANSFERASE EPSE-RELATED"/>
    <property type="match status" value="1"/>
</dbReference>
<keyword evidence="2" id="KW-0328">Glycosyltransferase</keyword>
<dbReference type="Proteomes" id="UP000321746">
    <property type="component" value="Unassembled WGS sequence"/>
</dbReference>
<evidence type="ECO:0000313" key="6">
    <source>
        <dbReference type="Proteomes" id="UP000321746"/>
    </source>
</evidence>
<dbReference type="CDD" id="cd00761">
    <property type="entry name" value="Glyco_tranf_GTA_type"/>
    <property type="match status" value="1"/>
</dbReference>
<dbReference type="AlphaFoldDB" id="A0A511XFW3"/>
<gene>
    <name evidence="5" type="ORF">AOE01nite_00640</name>
</gene>
<dbReference type="InterPro" id="IPR050834">
    <property type="entry name" value="Glycosyltransf_2"/>
</dbReference>
<sequence>MAQIDVLMSVYNCEKYIAETLASIQAQTFRDIRIIVIDDGSTDRTGDIVREVANKDARIEYHRQENAGIVAALNAGLPFCDAELIARHDGDDISYPDRFEKELAYLKTHPDCVAVSGLARHIDSNSHTLNHVTKAKDLSKADPFSIPANEPYIMQPLLMVRRETLGKAGGYRYLSVAEDTDLYWRLSDAGQLHIIPDIMGDYRIHSGSISSGDIVSGRQQAVWSQLAALSEQRRRKDEPDISFSRDSFEAIRSCSDLDETISAAHELIDKNEYKWFDCAVAAKILEICYYRPYEPEKADIDIINTYEKLYPSISEYKGYDIFVSGKMSCAIRLIGDGRVLDALSLIGWLNMPVAVARASFRYLIPENYRKLIKRFVKKIL</sequence>
<feature type="domain" description="Glycosyltransferase 2-like" evidence="4">
    <location>
        <begin position="6"/>
        <end position="165"/>
    </location>
</feature>
<dbReference type="SUPFAM" id="SSF53448">
    <property type="entry name" value="Nucleotide-diphospho-sugar transferases"/>
    <property type="match status" value="1"/>
</dbReference>
<keyword evidence="3" id="KW-0808">Transferase</keyword>
<dbReference type="Pfam" id="PF00535">
    <property type="entry name" value="Glycos_transf_2"/>
    <property type="match status" value="1"/>
</dbReference>
<name>A0A511XFW3_9PROT</name>
<protein>
    <recommendedName>
        <fullName evidence="4">Glycosyltransferase 2-like domain-containing protein</fullName>
    </recommendedName>
</protein>
<accession>A0A511XFW3</accession>
<comment type="similarity">
    <text evidence="1">Belongs to the glycosyltransferase 2 family.</text>
</comment>
<proteinExistence type="inferred from homology"/>
<dbReference type="GO" id="GO:0016757">
    <property type="term" value="F:glycosyltransferase activity"/>
    <property type="evidence" value="ECO:0007669"/>
    <property type="project" value="UniProtKB-KW"/>
</dbReference>
<keyword evidence="6" id="KW-1185">Reference proteome</keyword>
<comment type="caution">
    <text evidence="5">The sequence shown here is derived from an EMBL/GenBank/DDBJ whole genome shotgun (WGS) entry which is preliminary data.</text>
</comment>
<evidence type="ECO:0000256" key="3">
    <source>
        <dbReference type="ARBA" id="ARBA00022679"/>
    </source>
</evidence>
<dbReference type="PANTHER" id="PTHR43685">
    <property type="entry name" value="GLYCOSYLTRANSFERASE"/>
    <property type="match status" value="1"/>
</dbReference>
<dbReference type="Gene3D" id="3.90.550.10">
    <property type="entry name" value="Spore Coat Polysaccharide Biosynthesis Protein SpsA, Chain A"/>
    <property type="match status" value="1"/>
</dbReference>
<reference evidence="5 6" key="1">
    <citation type="submission" date="2019-07" db="EMBL/GenBank/DDBJ databases">
        <title>Whole genome shotgun sequence of Acetobacter oeni NBRC 105207.</title>
        <authorList>
            <person name="Hosoyama A."/>
            <person name="Uohara A."/>
            <person name="Ohji S."/>
            <person name="Ichikawa N."/>
        </authorList>
    </citation>
    <scope>NUCLEOTIDE SEQUENCE [LARGE SCALE GENOMIC DNA]</scope>
    <source>
        <strain evidence="5 6">NBRC 105207</strain>
    </source>
</reference>